<keyword evidence="2" id="KW-1185">Reference proteome</keyword>
<proteinExistence type="predicted"/>
<sequence>MKVYIIIIFFLIFFSGIGQIERSPTILVLNSQKTIVDKKYDSIAKLMVRKGLTEEHKKRIRESNAEFPLISEKEILFLEEVDISTQIPYGVYYILSYKFFEYYQNLLIFPAKENNDSSLEQLNIISEKYDTNWVVNIPLTEFYFENGVNKGIVKYQLYNKKSKEILIEKELNINDHNFGGEMACLEGTISCVIMNSIWTISLEVYNFMLKNKMYWR</sequence>
<protein>
    <recommendedName>
        <fullName evidence="3">Lipoprotein</fullName>
    </recommendedName>
</protein>
<organism evidence="1 2">
    <name type="scientific">Halomarinibacterium sedimenti</name>
    <dbReference type="NCBI Taxonomy" id="2857106"/>
    <lineage>
        <taxon>Bacteria</taxon>
        <taxon>Pseudomonadati</taxon>
        <taxon>Bacteroidota</taxon>
        <taxon>Flavobacteriia</taxon>
        <taxon>Flavobacteriales</taxon>
        <taxon>Flavobacteriaceae</taxon>
        <taxon>Halomarinibacterium</taxon>
    </lineage>
</organism>
<dbReference type="RefSeq" id="WP_219053013.1">
    <property type="nucleotide sequence ID" value="NZ_JAHWDP010000004.1"/>
</dbReference>
<evidence type="ECO:0000313" key="2">
    <source>
        <dbReference type="Proteomes" id="UP001138686"/>
    </source>
</evidence>
<accession>A0A9X1FPT7</accession>
<dbReference type="Proteomes" id="UP001138686">
    <property type="component" value="Unassembled WGS sequence"/>
</dbReference>
<dbReference type="AlphaFoldDB" id="A0A9X1FPT7"/>
<name>A0A9X1FPT7_9FLAO</name>
<dbReference type="EMBL" id="JAHWDP010000004">
    <property type="protein sequence ID" value="MBW2938484.1"/>
    <property type="molecule type" value="Genomic_DNA"/>
</dbReference>
<comment type="caution">
    <text evidence="1">The sequence shown here is derived from an EMBL/GenBank/DDBJ whole genome shotgun (WGS) entry which is preliminary data.</text>
</comment>
<evidence type="ECO:0000313" key="1">
    <source>
        <dbReference type="EMBL" id="MBW2938484.1"/>
    </source>
</evidence>
<evidence type="ECO:0008006" key="3">
    <source>
        <dbReference type="Google" id="ProtNLM"/>
    </source>
</evidence>
<reference evidence="1" key="1">
    <citation type="submission" date="2021-07" db="EMBL/GenBank/DDBJ databases">
        <title>Aureisphaera sp. CAU 1614 isolated from sea sediment.</title>
        <authorList>
            <person name="Kim W."/>
        </authorList>
    </citation>
    <scope>NUCLEOTIDE SEQUENCE</scope>
    <source>
        <strain evidence="1">CAU 1614</strain>
    </source>
</reference>
<gene>
    <name evidence="1" type="ORF">KXJ69_10220</name>
</gene>